<dbReference type="Proteomes" id="UP000016935">
    <property type="component" value="Unassembled WGS sequence"/>
</dbReference>
<evidence type="ECO:0000256" key="2">
    <source>
        <dbReference type="SAM" id="MobiDB-lite"/>
    </source>
</evidence>
<proteinExistence type="predicted"/>
<feature type="compositionally biased region" description="Pro residues" evidence="2">
    <location>
        <begin position="577"/>
        <end position="586"/>
    </location>
</feature>
<dbReference type="GO" id="GO:0030010">
    <property type="term" value="P:establishment of cell polarity"/>
    <property type="evidence" value="ECO:0007669"/>
    <property type="project" value="TreeGrafter"/>
</dbReference>
<feature type="coiled-coil region" evidence="1">
    <location>
        <begin position="871"/>
        <end position="913"/>
    </location>
</feature>
<feature type="compositionally biased region" description="Basic and acidic residues" evidence="2">
    <location>
        <begin position="688"/>
        <end position="705"/>
    </location>
</feature>
<dbReference type="HOGENOM" id="CLU_004908_0_0_1"/>
<feature type="compositionally biased region" description="Basic residues" evidence="2">
    <location>
        <begin position="405"/>
        <end position="416"/>
    </location>
</feature>
<feature type="compositionally biased region" description="Low complexity" evidence="2">
    <location>
        <begin position="587"/>
        <end position="612"/>
    </location>
</feature>
<feature type="compositionally biased region" description="Pro residues" evidence="2">
    <location>
        <begin position="7"/>
        <end position="23"/>
    </location>
</feature>
<feature type="region of interest" description="Disordered" evidence="2">
    <location>
        <begin position="917"/>
        <end position="1031"/>
    </location>
</feature>
<dbReference type="OrthoDB" id="5589766at2759"/>
<dbReference type="InterPro" id="IPR013941">
    <property type="entry name" value="ZDS1_C"/>
</dbReference>
<feature type="compositionally biased region" description="Polar residues" evidence="2">
    <location>
        <begin position="1002"/>
        <end position="1012"/>
    </location>
</feature>
<protein>
    <recommendedName>
        <fullName evidence="3">Protein Zds1 C-terminal domain-containing protein</fullName>
    </recommendedName>
</protein>
<gene>
    <name evidence="4" type="ORF">SETTUDRAFT_176868</name>
</gene>
<keyword evidence="5" id="KW-1185">Reference proteome</keyword>
<name>R0K5K5_EXST2</name>
<evidence type="ECO:0000313" key="4">
    <source>
        <dbReference type="EMBL" id="EOA88318.1"/>
    </source>
</evidence>
<evidence type="ECO:0000313" key="5">
    <source>
        <dbReference type="Proteomes" id="UP000016935"/>
    </source>
</evidence>
<feature type="compositionally biased region" description="Polar residues" evidence="2">
    <location>
        <begin position="177"/>
        <end position="201"/>
    </location>
</feature>
<reference evidence="4 5" key="2">
    <citation type="journal article" date="2013" name="PLoS Genet.">
        <title>Comparative genome structure, secondary metabolite, and effector coding capacity across Cochliobolus pathogens.</title>
        <authorList>
            <person name="Condon B.J."/>
            <person name="Leng Y."/>
            <person name="Wu D."/>
            <person name="Bushley K.E."/>
            <person name="Ohm R.A."/>
            <person name="Otillar R."/>
            <person name="Martin J."/>
            <person name="Schackwitz W."/>
            <person name="Grimwood J."/>
            <person name="MohdZainudin N."/>
            <person name="Xue C."/>
            <person name="Wang R."/>
            <person name="Manning V.A."/>
            <person name="Dhillon B."/>
            <person name="Tu Z.J."/>
            <person name="Steffenson B.J."/>
            <person name="Salamov A."/>
            <person name="Sun H."/>
            <person name="Lowry S."/>
            <person name="LaButti K."/>
            <person name="Han J."/>
            <person name="Copeland A."/>
            <person name="Lindquist E."/>
            <person name="Barry K."/>
            <person name="Schmutz J."/>
            <person name="Baker S.E."/>
            <person name="Ciuffetti L.M."/>
            <person name="Grigoriev I.V."/>
            <person name="Zhong S."/>
            <person name="Turgeon B.G."/>
        </authorList>
    </citation>
    <scope>NUCLEOTIDE SEQUENCE [LARGE SCALE GENOMIC DNA]</scope>
    <source>
        <strain evidence="5">28A</strain>
    </source>
</reference>
<dbReference type="PANTHER" id="PTHR28089:SF1">
    <property type="entry name" value="PROTEIN ZDS1-RELATED"/>
    <property type="match status" value="1"/>
</dbReference>
<feature type="compositionally biased region" description="Polar residues" evidence="2">
    <location>
        <begin position="466"/>
        <end position="478"/>
    </location>
</feature>
<feature type="region of interest" description="Disordered" evidence="2">
    <location>
        <begin position="371"/>
        <end position="810"/>
    </location>
</feature>
<feature type="compositionally biased region" description="Low complexity" evidence="2">
    <location>
        <begin position="565"/>
        <end position="576"/>
    </location>
</feature>
<feature type="domain" description="Protein Zds1 C-terminal" evidence="3">
    <location>
        <begin position="809"/>
        <end position="861"/>
    </location>
</feature>
<feature type="compositionally biased region" description="Low complexity" evidence="2">
    <location>
        <begin position="917"/>
        <end position="933"/>
    </location>
</feature>
<dbReference type="GeneID" id="19401500"/>
<feature type="region of interest" description="Disordered" evidence="2">
    <location>
        <begin position="68"/>
        <end position="212"/>
    </location>
</feature>
<dbReference type="GO" id="GO:0005737">
    <property type="term" value="C:cytoplasm"/>
    <property type="evidence" value="ECO:0007669"/>
    <property type="project" value="TreeGrafter"/>
</dbReference>
<feature type="compositionally biased region" description="Basic and acidic residues" evidence="2">
    <location>
        <begin position="736"/>
        <end position="772"/>
    </location>
</feature>
<feature type="region of interest" description="Disordered" evidence="2">
    <location>
        <begin position="1"/>
        <end position="25"/>
    </location>
</feature>
<dbReference type="EMBL" id="KB908548">
    <property type="protein sequence ID" value="EOA88318.1"/>
    <property type="molecule type" value="Genomic_DNA"/>
</dbReference>
<dbReference type="RefSeq" id="XP_008024330.1">
    <property type="nucleotide sequence ID" value="XM_008026139.1"/>
</dbReference>
<dbReference type="eggNOG" id="ENOG502RC08">
    <property type="taxonomic scope" value="Eukaryota"/>
</dbReference>
<dbReference type="SMART" id="SM01327">
    <property type="entry name" value="Zds_C"/>
    <property type="match status" value="1"/>
</dbReference>
<dbReference type="Pfam" id="PF08632">
    <property type="entry name" value="Zds_C"/>
    <property type="match status" value="1"/>
</dbReference>
<feature type="compositionally biased region" description="Low complexity" evidence="2">
    <location>
        <begin position="505"/>
        <end position="520"/>
    </location>
</feature>
<sequence length="1031" mass="113329">MVSSSPLHPPPLAEHTQPVPPPQETRAHAVFARKKKQAKEGDTGDEAMLAVLVLAEVATDRAQELDRLYQMRNPPRRGHTPQLSISDDNHHVTEAIGDMYGGDSDTESNRRSLRPLSFLPSPNGDSIALDPFDPFPNSPPARSPLRPQMPYDHPATPTSPNGAPDAPPTKASMGRDPSNSGQMSPPLSRSNSDTASHQFPLNNLDYESSPAGLAQELSNLQAIRRMSMGVNNADPDLPSFKSANSPPSPPATSAEDESNLFWVPARLHPELAPMEFKTFIEDKIDKTRRRSGDSDSLFPDNALGRSGSGAGLRRKKSMLSRQIDTGAGYKDGAERLERKRSGASPPSGGLANLQELENIQEDPALRMRRMSIDHKNTSPDGDMGDDGDLPIVPGSKMGGLGTLKRSTRTTYRRGSLRKGGPALSRRLVSNRQAETDTEDSPSTSPVHSAEGIPEVPPLPLARTHSEPVNSAFEGSNANFARPHLNRSASGLASERPGSAEEPQRSASTEPQSQAQSPPQARKFHSRIASNGRTTAPLPGYTPPQHVPQIIETPPQEQERKPPLQLPERSSSRQLPPSSQPLPPPSQQQPAGPRSYPQPQSQPPTQRQNPSTRPNRHAQAAQASPIKPSQSMDDLVRHASPMPGTTNRVDSLSIIPTAPEEKKSDKKSKEKKDSSDGGPRKTSWGWFSGDKEKEKHEKDRDRDGAKKIKNKLSKPQEKGHDDTRLDLLQTSIQGGGRGRESVVLDRDSVKLDEERKKESARKTSSDGKKEKEPGLLSSIFGGGKKKGEKESSHKKNASRGLSPDPPARILKPDIDYNWTRFSILEERAIYRMAHIKLANPRRELYSQVLLSNFMYSYLAKVQQMHPQISIGNSKQAKQAQQAQQAQQAAQQKKEQQQQLAAQQAQQAQQAAQQQQPEEFAQYQRYQQQQQQQQYEPTDKPNEWPSVYQQQENGFSQQPQQNANHQRGGSQGSAYNQPARDSHHSNYSVNGGGNNSGYSVANAQNYLGQPSKSGYNHYAESDQGAKTADDDMW</sequence>
<feature type="region of interest" description="Disordered" evidence="2">
    <location>
        <begin position="229"/>
        <end position="257"/>
    </location>
</feature>
<dbReference type="PANTHER" id="PTHR28089">
    <property type="entry name" value="PROTEIN ZDS1-RELATED"/>
    <property type="match status" value="1"/>
</dbReference>
<feature type="compositionally biased region" description="Polar residues" evidence="2">
    <location>
        <begin position="945"/>
        <end position="974"/>
    </location>
</feature>
<evidence type="ECO:0000259" key="3">
    <source>
        <dbReference type="SMART" id="SM01327"/>
    </source>
</evidence>
<dbReference type="STRING" id="671987.R0K5K5"/>
<dbReference type="InterPro" id="IPR040206">
    <property type="entry name" value="Zds1/2"/>
</dbReference>
<dbReference type="GO" id="GO:0010971">
    <property type="term" value="P:positive regulation of G2/M transition of mitotic cell cycle"/>
    <property type="evidence" value="ECO:0007669"/>
    <property type="project" value="TreeGrafter"/>
</dbReference>
<feature type="compositionally biased region" description="Basic and acidic residues" evidence="2">
    <location>
        <begin position="331"/>
        <end position="340"/>
    </location>
</feature>
<reference evidence="4 5" key="1">
    <citation type="journal article" date="2012" name="PLoS Pathog.">
        <title>Diverse lifestyles and strategies of plant pathogenesis encoded in the genomes of eighteen Dothideomycetes fungi.</title>
        <authorList>
            <person name="Ohm R.A."/>
            <person name="Feau N."/>
            <person name="Henrissat B."/>
            <person name="Schoch C.L."/>
            <person name="Horwitz B.A."/>
            <person name="Barry K.W."/>
            <person name="Condon B.J."/>
            <person name="Copeland A.C."/>
            <person name="Dhillon B."/>
            <person name="Glaser F."/>
            <person name="Hesse C.N."/>
            <person name="Kosti I."/>
            <person name="LaButti K."/>
            <person name="Lindquist E.A."/>
            <person name="Lucas S."/>
            <person name="Salamov A.A."/>
            <person name="Bradshaw R.E."/>
            <person name="Ciuffetti L."/>
            <person name="Hamelin R.C."/>
            <person name="Kema G.H.J."/>
            <person name="Lawrence C."/>
            <person name="Scott J.A."/>
            <person name="Spatafora J.W."/>
            <person name="Turgeon B.G."/>
            <person name="de Wit P.J.G.M."/>
            <person name="Zhong S."/>
            <person name="Goodwin S.B."/>
            <person name="Grigoriev I.V."/>
        </authorList>
    </citation>
    <scope>NUCLEOTIDE SEQUENCE [LARGE SCALE GENOMIC DNA]</scope>
    <source>
        <strain evidence="5">28A</strain>
    </source>
</reference>
<evidence type="ECO:0000256" key="1">
    <source>
        <dbReference type="SAM" id="Coils"/>
    </source>
</evidence>
<dbReference type="AlphaFoldDB" id="R0K5K5"/>
<feature type="compositionally biased region" description="Basic and acidic residues" evidence="2">
    <location>
        <begin position="658"/>
        <end position="678"/>
    </location>
</feature>
<keyword evidence="1" id="KW-0175">Coiled coil</keyword>
<organism evidence="4 5">
    <name type="scientific">Exserohilum turcicum (strain 28A)</name>
    <name type="common">Northern leaf blight fungus</name>
    <name type="synonym">Setosphaeria turcica</name>
    <dbReference type="NCBI Taxonomy" id="671987"/>
    <lineage>
        <taxon>Eukaryota</taxon>
        <taxon>Fungi</taxon>
        <taxon>Dikarya</taxon>
        <taxon>Ascomycota</taxon>
        <taxon>Pezizomycotina</taxon>
        <taxon>Dothideomycetes</taxon>
        <taxon>Pleosporomycetidae</taxon>
        <taxon>Pleosporales</taxon>
        <taxon>Pleosporineae</taxon>
        <taxon>Pleosporaceae</taxon>
        <taxon>Exserohilum</taxon>
    </lineage>
</organism>
<feature type="region of interest" description="Disordered" evidence="2">
    <location>
        <begin position="283"/>
        <end position="356"/>
    </location>
</feature>
<feature type="compositionally biased region" description="Pro residues" evidence="2">
    <location>
        <begin position="133"/>
        <end position="142"/>
    </location>
</feature>
<feature type="compositionally biased region" description="Basic and acidic residues" evidence="2">
    <location>
        <begin position="283"/>
        <end position="293"/>
    </location>
</feature>
<feature type="compositionally biased region" description="Basic and acidic residues" evidence="2">
    <location>
        <begin position="713"/>
        <end position="724"/>
    </location>
</feature>
<accession>R0K5K5</accession>